<reference evidence="4" key="1">
    <citation type="submission" date="2024-06" db="EMBL/GenBank/DDBJ databases">
        <title>Streptomyces sp. strain HUAS MG91 genome sequences.</title>
        <authorList>
            <person name="Mo P."/>
        </authorList>
    </citation>
    <scope>NUCLEOTIDE SEQUENCE</scope>
    <source>
        <strain evidence="4">HUAS MG91</strain>
    </source>
</reference>
<dbReference type="PROSITE" id="PS51186">
    <property type="entry name" value="GNAT"/>
    <property type="match status" value="1"/>
</dbReference>
<evidence type="ECO:0000313" key="4">
    <source>
        <dbReference type="EMBL" id="XCJ74555.1"/>
    </source>
</evidence>
<dbReference type="SUPFAM" id="SSF55729">
    <property type="entry name" value="Acyl-CoA N-acyltransferases (Nat)"/>
    <property type="match status" value="1"/>
</dbReference>
<gene>
    <name evidence="4" type="ORF">ABII15_33315</name>
</gene>
<feature type="domain" description="N-acetyltransferase" evidence="3">
    <location>
        <begin position="2"/>
        <end position="174"/>
    </location>
</feature>
<keyword evidence="1" id="KW-0808">Transferase</keyword>
<evidence type="ECO:0000256" key="1">
    <source>
        <dbReference type="ARBA" id="ARBA00022679"/>
    </source>
</evidence>
<dbReference type="InterPro" id="IPR016181">
    <property type="entry name" value="Acyl_CoA_acyltransferase"/>
</dbReference>
<proteinExistence type="predicted"/>
<dbReference type="KEGG" id="stac:ABII15_33315"/>
<dbReference type="Gene3D" id="3.40.630.30">
    <property type="match status" value="1"/>
</dbReference>
<protein>
    <submittedName>
        <fullName evidence="4">GNAT family N-acetyltransferase</fullName>
    </submittedName>
</protein>
<keyword evidence="2" id="KW-0012">Acyltransferase</keyword>
<evidence type="ECO:0000259" key="3">
    <source>
        <dbReference type="PROSITE" id="PS51186"/>
    </source>
</evidence>
<dbReference type="CDD" id="cd04301">
    <property type="entry name" value="NAT_SF"/>
    <property type="match status" value="1"/>
</dbReference>
<dbReference type="RefSeq" id="WP_353945995.1">
    <property type="nucleotide sequence ID" value="NZ_CP159534.1"/>
</dbReference>
<dbReference type="InterPro" id="IPR050832">
    <property type="entry name" value="Bact_Acetyltransf"/>
</dbReference>
<dbReference type="AlphaFoldDB" id="A0AAU8J3T0"/>
<dbReference type="InterPro" id="IPR000182">
    <property type="entry name" value="GNAT_dom"/>
</dbReference>
<evidence type="ECO:0000256" key="2">
    <source>
        <dbReference type="ARBA" id="ARBA00023315"/>
    </source>
</evidence>
<accession>A0AAU8J3T0</accession>
<dbReference type="EMBL" id="CP159534">
    <property type="protein sequence ID" value="XCJ74555.1"/>
    <property type="molecule type" value="Genomic_DNA"/>
</dbReference>
<name>A0AAU8J3T0_9ACTN</name>
<dbReference type="Pfam" id="PF00583">
    <property type="entry name" value="Acetyltransf_1"/>
    <property type="match status" value="1"/>
</dbReference>
<dbReference type="PANTHER" id="PTHR43877">
    <property type="entry name" value="AMINOALKYLPHOSPHONATE N-ACETYLTRANSFERASE-RELATED-RELATED"/>
    <property type="match status" value="1"/>
</dbReference>
<dbReference type="PANTHER" id="PTHR43877:SF2">
    <property type="entry name" value="AMINOALKYLPHOSPHONATE N-ACETYLTRANSFERASE-RELATED"/>
    <property type="match status" value="1"/>
</dbReference>
<organism evidence="4">
    <name type="scientific">Streptomyces tabacisoli</name>
    <dbReference type="NCBI Taxonomy" id="3156398"/>
    <lineage>
        <taxon>Bacteria</taxon>
        <taxon>Bacillati</taxon>
        <taxon>Actinomycetota</taxon>
        <taxon>Actinomycetes</taxon>
        <taxon>Kitasatosporales</taxon>
        <taxon>Streptomycetaceae</taxon>
        <taxon>Streptomyces</taxon>
    </lineage>
</organism>
<sequence>MTTPVLLTPADFPSWTTPLGELLLDVVAGGGSLGFLDGLTRDEAIAWWRDLIPAATRGDIAVWAVRDTDGRCLGTVTLGFSAMPNGRHRAEVRKLMVHSAARGRGLGRVLLTTAERAAADRGITLLVLDTETDSPAEGFYRAAGWQRVGTIPDYATDPAGVLRPTTLYYKHPERRTGTAA</sequence>
<dbReference type="GO" id="GO:0016747">
    <property type="term" value="F:acyltransferase activity, transferring groups other than amino-acyl groups"/>
    <property type="evidence" value="ECO:0007669"/>
    <property type="project" value="InterPro"/>
</dbReference>